<reference evidence="1" key="1">
    <citation type="journal article" date="2017" name="Nat. Microbiol.">
        <title>A plasmid from an Antarctic haloarchaeon uses specialized membrane vesicles to disseminate and infect plasmid-free cells.</title>
        <authorList>
            <person name="Erdmann S."/>
            <person name="Tschitschko B."/>
            <person name="Zhong L."/>
            <person name="Raftery M.J."/>
            <person name="Cavicchioli R."/>
        </authorList>
    </citation>
    <scope>NUCLEOTIDE SEQUENCE</scope>
    <source>
        <strain evidence="1">R1S1</strain>
        <plasmid evidence="1">pR1SE</plasmid>
    </source>
</reference>
<keyword evidence="1" id="KW-0614">Plasmid</keyword>
<organism evidence="1">
    <name type="scientific">Halorubrum lacusprofundi</name>
    <dbReference type="NCBI Taxonomy" id="2247"/>
    <lineage>
        <taxon>Archaea</taxon>
        <taxon>Methanobacteriati</taxon>
        <taxon>Methanobacteriota</taxon>
        <taxon>Stenosarchaea group</taxon>
        <taxon>Halobacteria</taxon>
        <taxon>Halobacteriales</taxon>
        <taxon>Haloferacaceae</taxon>
        <taxon>Halorubrum</taxon>
    </lineage>
</organism>
<evidence type="ECO:0000313" key="1">
    <source>
        <dbReference type="EMBL" id="AQM75306.1"/>
    </source>
</evidence>
<dbReference type="EMBL" id="KX687704">
    <property type="protein sequence ID" value="AQM75306.1"/>
    <property type="molecule type" value="Genomic_DNA"/>
</dbReference>
<geneLocation type="plasmid" evidence="1">
    <name>pR1SE</name>
</geneLocation>
<name>A0A218KRZ1_9EURY</name>
<protein>
    <submittedName>
        <fullName evidence="1">Uncharacterized protein</fullName>
    </submittedName>
</protein>
<proteinExistence type="predicted"/>
<sequence>MLGKYPKRRVEHSILYYDILQTDTPPAGWNYSANPICRGDTPSAEWNEVTVPLWRRGPLTQGGKLSCRSASRVSMDSLAQYAGVWSTGVCTANDLVIGGDTPLPQGGTCRSGRGVAREEDVCRPAV</sequence>
<dbReference type="AlphaFoldDB" id="A0A218KRZ1"/>
<accession>A0A218KRZ1</accession>